<dbReference type="InterPro" id="IPR050979">
    <property type="entry name" value="LD-transpeptidase"/>
</dbReference>
<evidence type="ECO:0000256" key="1">
    <source>
        <dbReference type="ARBA" id="ARBA00004752"/>
    </source>
</evidence>
<feature type="active site" description="Proton donor/acceptor" evidence="9">
    <location>
        <position position="145"/>
    </location>
</feature>
<dbReference type="GO" id="GO:0016757">
    <property type="term" value="F:glycosyltransferase activity"/>
    <property type="evidence" value="ECO:0007669"/>
    <property type="project" value="UniProtKB-KW"/>
</dbReference>
<protein>
    <submittedName>
        <fullName evidence="12">L,D-transpeptidase</fullName>
    </submittedName>
</protein>
<keyword evidence="7 9" id="KW-0573">Peptidoglycan synthesis</keyword>
<evidence type="ECO:0000256" key="9">
    <source>
        <dbReference type="PROSITE-ProRule" id="PRU01373"/>
    </source>
</evidence>
<keyword evidence="10" id="KW-0732">Signal</keyword>
<keyword evidence="13" id="KW-1185">Reference proteome</keyword>
<dbReference type="EMBL" id="QPMK01000011">
    <property type="protein sequence ID" value="RDD65653.1"/>
    <property type="molecule type" value="Genomic_DNA"/>
</dbReference>
<dbReference type="CDD" id="cd16913">
    <property type="entry name" value="YkuD_like"/>
    <property type="match status" value="1"/>
</dbReference>
<comment type="similarity">
    <text evidence="2">Belongs to the YkuD family.</text>
</comment>
<comment type="pathway">
    <text evidence="1 9">Cell wall biogenesis; peptidoglycan biosynthesis.</text>
</comment>
<dbReference type="InterPro" id="IPR005490">
    <property type="entry name" value="LD_TPept_cat_dom"/>
</dbReference>
<evidence type="ECO:0000256" key="6">
    <source>
        <dbReference type="ARBA" id="ARBA00022960"/>
    </source>
</evidence>
<feature type="chain" id="PRO_5016967644" evidence="10">
    <location>
        <begin position="23"/>
        <end position="185"/>
    </location>
</feature>
<evidence type="ECO:0000259" key="11">
    <source>
        <dbReference type="PROSITE" id="PS52029"/>
    </source>
</evidence>
<feature type="domain" description="L,D-TPase catalytic" evidence="11">
    <location>
        <begin position="45"/>
        <end position="185"/>
    </location>
</feature>
<dbReference type="UniPathway" id="UPA00219"/>
<dbReference type="Gene3D" id="2.40.440.10">
    <property type="entry name" value="L,D-transpeptidase catalytic domain-like"/>
    <property type="match status" value="1"/>
</dbReference>
<dbReference type="SUPFAM" id="SSF141523">
    <property type="entry name" value="L,D-transpeptidase catalytic domain-like"/>
    <property type="match status" value="1"/>
</dbReference>
<dbReference type="InterPro" id="IPR038063">
    <property type="entry name" value="Transpep_catalytic_dom"/>
</dbReference>
<keyword evidence="4" id="KW-0808">Transferase</keyword>
<dbReference type="Pfam" id="PF03734">
    <property type="entry name" value="YkuD"/>
    <property type="match status" value="1"/>
</dbReference>
<proteinExistence type="inferred from homology"/>
<evidence type="ECO:0000256" key="4">
    <source>
        <dbReference type="ARBA" id="ARBA00022679"/>
    </source>
</evidence>
<feature type="active site" description="Nucleophile" evidence="9">
    <location>
        <position position="161"/>
    </location>
</feature>
<evidence type="ECO:0000256" key="2">
    <source>
        <dbReference type="ARBA" id="ARBA00005992"/>
    </source>
</evidence>
<evidence type="ECO:0000313" key="13">
    <source>
        <dbReference type="Proteomes" id="UP000253977"/>
    </source>
</evidence>
<keyword evidence="5" id="KW-0378">Hydrolase</keyword>
<evidence type="ECO:0000256" key="8">
    <source>
        <dbReference type="ARBA" id="ARBA00023316"/>
    </source>
</evidence>
<gene>
    <name evidence="12" type="ORF">DU478_14280</name>
</gene>
<sequence length="185" mass="20427">MSRRTFLTSAAAASAFPLPALAQGFQVDKKFTPQRVRFAAAYAPGQILIVPKAHMLYFIDAPGQAMRYGVGLGKAGQEISGTYEVGSRKEWPTWRPTDAMIERDPQAYGRFKGNDYVQPGGPGNPLGARALYLYRNNRYTFNAIHGTTEPRSIGRSVSNGCVRMINEHVMDLYQRVPVGTKVTVL</sequence>
<organism evidence="12 13">
    <name type="scientific">Thalassococcus profundi</name>
    <dbReference type="NCBI Taxonomy" id="2282382"/>
    <lineage>
        <taxon>Bacteria</taxon>
        <taxon>Pseudomonadati</taxon>
        <taxon>Pseudomonadota</taxon>
        <taxon>Alphaproteobacteria</taxon>
        <taxon>Rhodobacterales</taxon>
        <taxon>Roseobacteraceae</taxon>
        <taxon>Thalassococcus</taxon>
    </lineage>
</organism>
<evidence type="ECO:0000256" key="3">
    <source>
        <dbReference type="ARBA" id="ARBA00022676"/>
    </source>
</evidence>
<name>A0A369TK47_9RHOB</name>
<evidence type="ECO:0000313" key="12">
    <source>
        <dbReference type="EMBL" id="RDD65653.1"/>
    </source>
</evidence>
<accession>A0A369TK47</accession>
<dbReference type="PROSITE" id="PS52029">
    <property type="entry name" value="LD_TPASE"/>
    <property type="match status" value="1"/>
</dbReference>
<keyword evidence="3" id="KW-0328">Glycosyltransferase</keyword>
<feature type="signal peptide" evidence="10">
    <location>
        <begin position="1"/>
        <end position="22"/>
    </location>
</feature>
<dbReference type="GO" id="GO:0005576">
    <property type="term" value="C:extracellular region"/>
    <property type="evidence" value="ECO:0007669"/>
    <property type="project" value="TreeGrafter"/>
</dbReference>
<keyword evidence="8 9" id="KW-0961">Cell wall biogenesis/degradation</keyword>
<dbReference type="AlphaFoldDB" id="A0A369TK47"/>
<evidence type="ECO:0000256" key="10">
    <source>
        <dbReference type="SAM" id="SignalP"/>
    </source>
</evidence>
<dbReference type="PANTHER" id="PTHR30582:SF24">
    <property type="entry name" value="L,D-TRANSPEPTIDASE ERFK_SRFK-RELATED"/>
    <property type="match status" value="1"/>
</dbReference>
<comment type="caution">
    <text evidence="12">The sequence shown here is derived from an EMBL/GenBank/DDBJ whole genome shotgun (WGS) entry which is preliminary data.</text>
</comment>
<dbReference type="GO" id="GO:0018104">
    <property type="term" value="P:peptidoglycan-protein cross-linking"/>
    <property type="evidence" value="ECO:0007669"/>
    <property type="project" value="TreeGrafter"/>
</dbReference>
<evidence type="ECO:0000256" key="7">
    <source>
        <dbReference type="ARBA" id="ARBA00022984"/>
    </source>
</evidence>
<reference evidence="12 13" key="1">
    <citation type="submission" date="2018-07" db="EMBL/GenBank/DDBJ databases">
        <title>Thalassococcus profundi sp. nov., a marine bacterium isolated from deep seawater of Okinawa Trough.</title>
        <authorList>
            <person name="Yu M."/>
        </authorList>
    </citation>
    <scope>NUCLEOTIDE SEQUENCE [LARGE SCALE GENOMIC DNA]</scope>
    <source>
        <strain evidence="12 13">WRAS1</strain>
    </source>
</reference>
<dbReference type="Proteomes" id="UP000253977">
    <property type="component" value="Unassembled WGS sequence"/>
</dbReference>
<dbReference type="GO" id="GO:0071555">
    <property type="term" value="P:cell wall organization"/>
    <property type="evidence" value="ECO:0007669"/>
    <property type="project" value="UniProtKB-UniRule"/>
</dbReference>
<evidence type="ECO:0000256" key="5">
    <source>
        <dbReference type="ARBA" id="ARBA00022801"/>
    </source>
</evidence>
<dbReference type="PANTHER" id="PTHR30582">
    <property type="entry name" value="L,D-TRANSPEPTIDASE"/>
    <property type="match status" value="1"/>
</dbReference>
<keyword evidence="6 9" id="KW-0133">Cell shape</keyword>
<dbReference type="GO" id="GO:0008360">
    <property type="term" value="P:regulation of cell shape"/>
    <property type="evidence" value="ECO:0007669"/>
    <property type="project" value="UniProtKB-UniRule"/>
</dbReference>
<dbReference type="GO" id="GO:0071972">
    <property type="term" value="F:peptidoglycan L,D-transpeptidase activity"/>
    <property type="evidence" value="ECO:0007669"/>
    <property type="project" value="TreeGrafter"/>
</dbReference>
<dbReference type="OrthoDB" id="9795305at2"/>